<dbReference type="AlphaFoldDB" id="A0A3N0C1A4"/>
<accession>A0A3N0C1A4</accession>
<dbReference type="EMBL" id="RBEE01000003">
    <property type="protein sequence ID" value="RNL56033.1"/>
    <property type="molecule type" value="Genomic_DNA"/>
</dbReference>
<organism evidence="1 2">
    <name type="scientific">Pedobacter jejuensis</name>
    <dbReference type="NCBI Taxonomy" id="1268550"/>
    <lineage>
        <taxon>Bacteria</taxon>
        <taxon>Pseudomonadati</taxon>
        <taxon>Bacteroidota</taxon>
        <taxon>Sphingobacteriia</taxon>
        <taxon>Sphingobacteriales</taxon>
        <taxon>Sphingobacteriaceae</taxon>
        <taxon>Pedobacter</taxon>
    </lineage>
</organism>
<name>A0A3N0C1A4_9SPHI</name>
<keyword evidence="2" id="KW-1185">Reference proteome</keyword>
<proteinExistence type="predicted"/>
<evidence type="ECO:0000313" key="2">
    <source>
        <dbReference type="Proteomes" id="UP000274046"/>
    </source>
</evidence>
<sequence length="138" mass="16267">MNTINSTSAEYRQYHAIARHWASDVDFFKIEIVFLHHLLDDHFIRLSGPEYFEALKSVGAKLLQLEKDKYSADIHLIEHLKDLEGQTEDLVFDRGEFLSVKHEQMEHEMTHLTTAYRTLKKELFLLIQQVIKARQEIA</sequence>
<dbReference type="Proteomes" id="UP000274046">
    <property type="component" value="Unassembled WGS sequence"/>
</dbReference>
<reference evidence="1 2" key="1">
    <citation type="submission" date="2018-10" db="EMBL/GenBank/DDBJ databases">
        <title>Genome sequencing of Pedobacter jejuensis TNB23.</title>
        <authorList>
            <person name="Cho Y.-J."/>
            <person name="Cho A."/>
            <person name="Kim O.-S."/>
        </authorList>
    </citation>
    <scope>NUCLEOTIDE SEQUENCE [LARGE SCALE GENOMIC DNA]</scope>
    <source>
        <strain evidence="1 2">TNB23</strain>
    </source>
</reference>
<dbReference type="OrthoDB" id="1441145at2"/>
<comment type="caution">
    <text evidence="1">The sequence shown here is derived from an EMBL/GenBank/DDBJ whole genome shotgun (WGS) entry which is preliminary data.</text>
</comment>
<protein>
    <submittedName>
        <fullName evidence="1">Uncharacterized protein</fullName>
    </submittedName>
</protein>
<gene>
    <name evidence="1" type="ORF">D7004_02035</name>
</gene>
<evidence type="ECO:0000313" key="1">
    <source>
        <dbReference type="EMBL" id="RNL56033.1"/>
    </source>
</evidence>
<dbReference type="RefSeq" id="WP_123204213.1">
    <property type="nucleotide sequence ID" value="NZ_RBEE01000003.1"/>
</dbReference>